<feature type="compositionally biased region" description="Low complexity" evidence="1">
    <location>
        <begin position="106"/>
        <end position="115"/>
    </location>
</feature>
<gene>
    <name evidence="2" type="ORF">NSCI0253_LOCUS14659</name>
</gene>
<proteinExistence type="predicted"/>
<reference evidence="2" key="1">
    <citation type="submission" date="2021-01" db="EMBL/GenBank/DDBJ databases">
        <authorList>
            <person name="Corre E."/>
            <person name="Pelletier E."/>
            <person name="Niang G."/>
            <person name="Scheremetjew M."/>
            <person name="Finn R."/>
            <person name="Kale V."/>
            <person name="Holt S."/>
            <person name="Cochrane G."/>
            <person name="Meng A."/>
            <person name="Brown T."/>
            <person name="Cohen L."/>
        </authorList>
    </citation>
    <scope>NUCLEOTIDE SEQUENCE</scope>
</reference>
<evidence type="ECO:0000256" key="1">
    <source>
        <dbReference type="SAM" id="MobiDB-lite"/>
    </source>
</evidence>
<sequence length="397" mass="42432">MKSEDPLECDMLAVEDTLLDDSGDCWSVPSESFSDSSDVLTLPVDMRIFSAASRSSSGEDPHELTGAGFGSLSPLGRPLSDDRSSDFSLSRLSNPEHKPRGKTGNVSSQSSSVGSCTMDDSTVSSSHIDVPSADALTKELVNASATLPEIPVCSELRGKLDPLAAPVSAVSDFRIGAQDTASRGAERTLSIQDRFLEVSQGPFWSASITPRCRASRSGSAPNPVAQGVSENTATLAQVTSLATSCVRLMSQTLDITPEVSIADSELTTIRMETREQRMQWRDFLSDSVSQFRANFLFNSFDAESSPGQYARPPLSDIQGSNTVSWYGAPMPHIVAPMGAGLAPLDCEAARAVAKPLGVNVHEMRQSDHLDAVRDVDPYPPGFSDGSRTNLRVRIEAV</sequence>
<name>A0A7S1A2I2_NOCSC</name>
<dbReference type="AlphaFoldDB" id="A0A7S1A2I2"/>
<accession>A0A7S1A2I2</accession>
<feature type="region of interest" description="Disordered" evidence="1">
    <location>
        <begin position="52"/>
        <end position="126"/>
    </location>
</feature>
<organism evidence="2">
    <name type="scientific">Noctiluca scintillans</name>
    <name type="common">Sea sparkle</name>
    <name type="synonym">Red tide dinoflagellate</name>
    <dbReference type="NCBI Taxonomy" id="2966"/>
    <lineage>
        <taxon>Eukaryota</taxon>
        <taxon>Sar</taxon>
        <taxon>Alveolata</taxon>
        <taxon>Dinophyceae</taxon>
        <taxon>Noctilucales</taxon>
        <taxon>Noctilucaceae</taxon>
        <taxon>Noctiluca</taxon>
    </lineage>
</organism>
<protein>
    <submittedName>
        <fullName evidence="2">Uncharacterized protein</fullName>
    </submittedName>
</protein>
<dbReference type="EMBL" id="HBFQ01020999">
    <property type="protein sequence ID" value="CAD8840311.1"/>
    <property type="molecule type" value="Transcribed_RNA"/>
</dbReference>
<evidence type="ECO:0000313" key="2">
    <source>
        <dbReference type="EMBL" id="CAD8840311.1"/>
    </source>
</evidence>